<reference evidence="1 2" key="1">
    <citation type="journal article" date="2019" name="Nat. Plants">
        <title>Genome sequencing of Musa balbisiana reveals subgenome evolution and function divergence in polyploid bananas.</title>
        <authorList>
            <person name="Yao X."/>
        </authorList>
    </citation>
    <scope>NUCLEOTIDE SEQUENCE [LARGE SCALE GENOMIC DNA]</scope>
    <source>
        <strain evidence="2">cv. DH-PKW</strain>
        <tissue evidence="1">Leaves</tissue>
    </source>
</reference>
<accession>A0A4S8JZI2</accession>
<protein>
    <submittedName>
        <fullName evidence="1">Uncharacterized protein</fullName>
    </submittedName>
</protein>
<sequence length="95" mass="11526">MKQRYGRSRAKELQVAAYLLDLKDCLFGYWRCFSNLSEQYISVCIGVSIHSMSVHTSDLARKRKREKWKGRWRNIEGRTKKEEEEKEEKRRKEKQ</sequence>
<evidence type="ECO:0000313" key="1">
    <source>
        <dbReference type="EMBL" id="THU67748.1"/>
    </source>
</evidence>
<name>A0A4S8JZI2_MUSBA</name>
<gene>
    <name evidence="1" type="ORF">C4D60_Mb05t27970</name>
</gene>
<evidence type="ECO:0000313" key="2">
    <source>
        <dbReference type="Proteomes" id="UP000317650"/>
    </source>
</evidence>
<dbReference type="Proteomes" id="UP000317650">
    <property type="component" value="Chromosome 5"/>
</dbReference>
<keyword evidence="2" id="KW-1185">Reference proteome</keyword>
<dbReference type="EMBL" id="PYDT01000003">
    <property type="protein sequence ID" value="THU67748.1"/>
    <property type="molecule type" value="Genomic_DNA"/>
</dbReference>
<comment type="caution">
    <text evidence="1">The sequence shown here is derived from an EMBL/GenBank/DDBJ whole genome shotgun (WGS) entry which is preliminary data.</text>
</comment>
<organism evidence="1 2">
    <name type="scientific">Musa balbisiana</name>
    <name type="common">Banana</name>
    <dbReference type="NCBI Taxonomy" id="52838"/>
    <lineage>
        <taxon>Eukaryota</taxon>
        <taxon>Viridiplantae</taxon>
        <taxon>Streptophyta</taxon>
        <taxon>Embryophyta</taxon>
        <taxon>Tracheophyta</taxon>
        <taxon>Spermatophyta</taxon>
        <taxon>Magnoliopsida</taxon>
        <taxon>Liliopsida</taxon>
        <taxon>Zingiberales</taxon>
        <taxon>Musaceae</taxon>
        <taxon>Musa</taxon>
    </lineage>
</organism>
<dbReference type="AlphaFoldDB" id="A0A4S8JZI2"/>
<proteinExistence type="predicted"/>